<comment type="similarity">
    <text evidence="10">Belongs to the TrkH potassium transport family.</text>
</comment>
<evidence type="ECO:0000256" key="11">
    <source>
        <dbReference type="PIRSR" id="PIRSR006247-1"/>
    </source>
</evidence>
<feature type="binding site" evidence="11">
    <location>
        <position position="221"/>
    </location>
    <ligand>
        <name>K(+)</name>
        <dbReference type="ChEBI" id="CHEBI:29103"/>
    </ligand>
</feature>
<sequence length="484" mass="51836">MNATLFRSVLHISALCGLYLSAAMFVPAMADLYVGHPDWQVFAMSGILCGGIFTLAAVATSGPPPVFTRRFGFLLVNVMWTTFTIVGAIPFYLSSYDLTLAQAVFESVSGITTTGGTVLVGLDNLPPGLLLWRSLIVWLGGIGIVGLGLFILPDLRVGGLSFFKLESSDTSEKTFSRLASFTRAFMAIYFGITLACAIGYAWAGMSVFDAVNHAFTTVATGGYSTHDASFGYFQSLPLLWVATFFMTISSLPFSVMILLALRKRISVLRDPQILAFLGYLTVLSTLVGIHHHLTSDVEIGQALTHAFFNISSLLSTTGFASQDYTLWGPFAVTVAFFATFIGGCTGSTAGGIKAYRFVVLYGVVRAGLQRLIYPSSIAIVRYGRHTVEPEVQRSIFLFLALYMLLWALGAIALGALGYDVATALSGSITSLSNVGPGIGTIIGPAGNFSTISDPALNVMSALMLLGRLEVLTVLVLLVPVFWRD</sequence>
<comment type="caution">
    <text evidence="13">The sequence shown here is derived from an EMBL/GenBank/DDBJ whole genome shotgun (WGS) entry which is preliminary data.</text>
</comment>
<feature type="transmembrane region" description="Helical" evidence="12">
    <location>
        <begin position="273"/>
        <end position="293"/>
    </location>
</feature>
<dbReference type="AlphaFoldDB" id="A0A7W9YU06"/>
<protein>
    <recommendedName>
        <fullName evidence="10">Trk system potassium uptake protein</fullName>
    </recommendedName>
</protein>
<comment type="subcellular location">
    <subcellularLocation>
        <location evidence="10">Cell inner membrane</location>
        <topology evidence="10">Multi-pass membrane protein</topology>
    </subcellularLocation>
    <subcellularLocation>
        <location evidence="1">Cell membrane</location>
        <topology evidence="1">Multi-pass membrane protein</topology>
    </subcellularLocation>
</comment>
<proteinExistence type="inferred from homology"/>
<evidence type="ECO:0000256" key="5">
    <source>
        <dbReference type="ARBA" id="ARBA00022692"/>
    </source>
</evidence>
<feature type="transmembrane region" description="Helical" evidence="12">
    <location>
        <begin position="71"/>
        <end position="93"/>
    </location>
</feature>
<dbReference type="PANTHER" id="PTHR32024">
    <property type="entry name" value="TRK SYSTEM POTASSIUM UPTAKE PROTEIN TRKG-RELATED"/>
    <property type="match status" value="1"/>
</dbReference>
<feature type="binding site" evidence="11">
    <location>
        <position position="113"/>
    </location>
    <ligand>
        <name>K(+)</name>
        <dbReference type="ChEBI" id="CHEBI:29103"/>
    </ligand>
</feature>
<dbReference type="PANTHER" id="PTHR32024:SF3">
    <property type="entry name" value="TRK SYSTEM POTASSIUM UPTAKE PROTEIN"/>
    <property type="match status" value="1"/>
</dbReference>
<evidence type="ECO:0000256" key="9">
    <source>
        <dbReference type="ARBA" id="ARBA00023136"/>
    </source>
</evidence>
<evidence type="ECO:0000256" key="6">
    <source>
        <dbReference type="ARBA" id="ARBA00022958"/>
    </source>
</evidence>
<feature type="transmembrane region" description="Helical" evidence="12">
    <location>
        <begin position="12"/>
        <end position="33"/>
    </location>
</feature>
<keyword evidence="14" id="KW-1185">Reference proteome</keyword>
<dbReference type="RefSeq" id="WP_077546826.1">
    <property type="nucleotide sequence ID" value="NZ_JACHEJ010000001.1"/>
</dbReference>
<evidence type="ECO:0000256" key="3">
    <source>
        <dbReference type="ARBA" id="ARBA00022475"/>
    </source>
</evidence>
<feature type="binding site" evidence="11">
    <location>
        <position position="316"/>
    </location>
    <ligand>
        <name>K(+)</name>
        <dbReference type="ChEBI" id="CHEBI:29103"/>
    </ligand>
</feature>
<gene>
    <name evidence="13" type="ORF">HNQ75_000316</name>
</gene>
<keyword evidence="10" id="KW-0997">Cell inner membrane</keyword>
<keyword evidence="5 12" id="KW-0812">Transmembrane</keyword>
<evidence type="ECO:0000256" key="10">
    <source>
        <dbReference type="PIRNR" id="PIRNR006247"/>
    </source>
</evidence>
<evidence type="ECO:0000256" key="1">
    <source>
        <dbReference type="ARBA" id="ARBA00004651"/>
    </source>
</evidence>
<feature type="transmembrane region" description="Helical" evidence="12">
    <location>
        <begin position="184"/>
        <end position="203"/>
    </location>
</feature>
<organism evidence="13 14">
    <name type="scientific">Pseudorhizobium flavum</name>
    <dbReference type="NCBI Taxonomy" id="1335061"/>
    <lineage>
        <taxon>Bacteria</taxon>
        <taxon>Pseudomonadati</taxon>
        <taxon>Pseudomonadota</taxon>
        <taxon>Alphaproteobacteria</taxon>
        <taxon>Hyphomicrobiales</taxon>
        <taxon>Rhizobiaceae</taxon>
        <taxon>Rhizobium/Agrobacterium group</taxon>
        <taxon>Pseudorhizobium</taxon>
    </lineage>
</organism>
<evidence type="ECO:0000313" key="14">
    <source>
        <dbReference type="Proteomes" id="UP000535501"/>
    </source>
</evidence>
<feature type="transmembrane region" description="Helical" evidence="12">
    <location>
        <begin position="326"/>
        <end position="348"/>
    </location>
</feature>
<feature type="binding site" evidence="11">
    <location>
        <position position="317"/>
    </location>
    <ligand>
        <name>K(+)</name>
        <dbReference type="ChEBI" id="CHEBI:29103"/>
    </ligand>
</feature>
<keyword evidence="9 10" id="KW-0472">Membrane</keyword>
<dbReference type="EMBL" id="JACHEJ010000001">
    <property type="protein sequence ID" value="MBB6178373.1"/>
    <property type="molecule type" value="Genomic_DNA"/>
</dbReference>
<feature type="binding site" evidence="11">
    <location>
        <position position="434"/>
    </location>
    <ligand>
        <name>K(+)</name>
        <dbReference type="ChEBI" id="CHEBI:29103"/>
    </ligand>
</feature>
<feature type="transmembrane region" description="Helical" evidence="12">
    <location>
        <begin position="354"/>
        <end position="373"/>
    </location>
</feature>
<evidence type="ECO:0000256" key="4">
    <source>
        <dbReference type="ARBA" id="ARBA00022538"/>
    </source>
</evidence>
<feature type="transmembrane region" description="Helical" evidence="12">
    <location>
        <begin position="458"/>
        <end position="482"/>
    </location>
</feature>
<keyword evidence="8 10" id="KW-0406">Ion transport</keyword>
<dbReference type="GO" id="GO:0015379">
    <property type="term" value="F:potassium:chloride symporter activity"/>
    <property type="evidence" value="ECO:0007669"/>
    <property type="project" value="InterPro"/>
</dbReference>
<keyword evidence="4 10" id="KW-0633">Potassium transport</keyword>
<dbReference type="Proteomes" id="UP000535501">
    <property type="component" value="Unassembled WGS sequence"/>
</dbReference>
<feature type="binding site" evidence="11">
    <location>
        <position position="433"/>
    </location>
    <ligand>
        <name>K(+)</name>
        <dbReference type="ChEBI" id="CHEBI:29103"/>
    </ligand>
</feature>
<dbReference type="GO" id="GO:0005886">
    <property type="term" value="C:plasma membrane"/>
    <property type="evidence" value="ECO:0007669"/>
    <property type="project" value="UniProtKB-SubCell"/>
</dbReference>
<keyword evidence="6 10" id="KW-0630">Potassium</keyword>
<reference evidence="13 14" key="1">
    <citation type="submission" date="2020-08" db="EMBL/GenBank/DDBJ databases">
        <title>Genomic Encyclopedia of Type Strains, Phase IV (KMG-IV): sequencing the most valuable type-strain genomes for metagenomic binning, comparative biology and taxonomic classification.</title>
        <authorList>
            <person name="Goeker M."/>
        </authorList>
    </citation>
    <scope>NUCLEOTIDE SEQUENCE [LARGE SCALE GENOMIC DNA]</scope>
    <source>
        <strain evidence="13 14">DSM 102134</strain>
    </source>
</reference>
<evidence type="ECO:0000256" key="7">
    <source>
        <dbReference type="ARBA" id="ARBA00022989"/>
    </source>
</evidence>
<accession>A0A7W9YU06</accession>
<keyword evidence="2 10" id="KW-0813">Transport</keyword>
<feature type="transmembrane region" description="Helical" evidence="12">
    <location>
        <begin position="394"/>
        <end position="418"/>
    </location>
</feature>
<feature type="binding site" evidence="11">
    <location>
        <position position="114"/>
    </location>
    <ligand>
        <name>K(+)</name>
        <dbReference type="ChEBI" id="CHEBI:29103"/>
    </ligand>
</feature>
<dbReference type="InterPro" id="IPR004772">
    <property type="entry name" value="TrkH"/>
</dbReference>
<dbReference type="Pfam" id="PF02386">
    <property type="entry name" value="TrkH"/>
    <property type="match status" value="1"/>
</dbReference>
<feature type="transmembrane region" description="Helical" evidence="12">
    <location>
        <begin position="238"/>
        <end position="261"/>
    </location>
</feature>
<evidence type="ECO:0000256" key="12">
    <source>
        <dbReference type="SAM" id="Phobius"/>
    </source>
</evidence>
<name>A0A7W9YU06_9HYPH</name>
<keyword evidence="11" id="KW-0479">Metal-binding</keyword>
<feature type="transmembrane region" description="Helical" evidence="12">
    <location>
        <begin position="130"/>
        <end position="152"/>
    </location>
</feature>
<comment type="function">
    <text evidence="10">Low-affinity potassium transport system. Interacts with Trk system potassium uptake protein TrkA.</text>
</comment>
<dbReference type="PIRSF" id="PIRSF006247">
    <property type="entry name" value="TrkH"/>
    <property type="match status" value="1"/>
</dbReference>
<feature type="transmembrane region" description="Helical" evidence="12">
    <location>
        <begin position="39"/>
        <end position="59"/>
    </location>
</feature>
<evidence type="ECO:0000313" key="13">
    <source>
        <dbReference type="EMBL" id="MBB6178373.1"/>
    </source>
</evidence>
<keyword evidence="7 12" id="KW-1133">Transmembrane helix</keyword>
<dbReference type="GO" id="GO:0046872">
    <property type="term" value="F:metal ion binding"/>
    <property type="evidence" value="ECO:0007669"/>
    <property type="project" value="UniProtKB-KW"/>
</dbReference>
<keyword evidence="3 10" id="KW-1003">Cell membrane</keyword>
<dbReference type="InterPro" id="IPR003445">
    <property type="entry name" value="Cat_transpt"/>
</dbReference>
<evidence type="ECO:0000256" key="8">
    <source>
        <dbReference type="ARBA" id="ARBA00023065"/>
    </source>
</evidence>
<evidence type="ECO:0000256" key="2">
    <source>
        <dbReference type="ARBA" id="ARBA00022448"/>
    </source>
</evidence>